<evidence type="ECO:0000256" key="5">
    <source>
        <dbReference type="ARBA" id="ARBA00024227"/>
    </source>
</evidence>
<keyword evidence="3" id="KW-0067">ATP-binding</keyword>
<accession>A0A7W3IQH7</accession>
<evidence type="ECO:0000313" key="8">
    <source>
        <dbReference type="Proteomes" id="UP000523079"/>
    </source>
</evidence>
<organism evidence="7 8">
    <name type="scientific">Microlunatus kandeliicorticis</name>
    <dbReference type="NCBI Taxonomy" id="1759536"/>
    <lineage>
        <taxon>Bacteria</taxon>
        <taxon>Bacillati</taxon>
        <taxon>Actinomycetota</taxon>
        <taxon>Actinomycetes</taxon>
        <taxon>Propionibacteriales</taxon>
        <taxon>Propionibacteriaceae</taxon>
        <taxon>Microlunatus</taxon>
    </lineage>
</organism>
<protein>
    <recommendedName>
        <fullName evidence="5">biotin--[biotin carboxyl-carrier protein] ligase</fullName>
        <ecNumber evidence="5">6.3.4.15</ecNumber>
    </recommendedName>
</protein>
<dbReference type="SUPFAM" id="SSF55681">
    <property type="entry name" value="Class II aaRS and biotin synthetases"/>
    <property type="match status" value="1"/>
</dbReference>
<dbReference type="SUPFAM" id="SSF50037">
    <property type="entry name" value="C-terminal domain of transcriptional repressors"/>
    <property type="match status" value="1"/>
</dbReference>
<keyword evidence="1 7" id="KW-0436">Ligase</keyword>
<dbReference type="EC" id="6.3.4.15" evidence="5"/>
<dbReference type="InterPro" id="IPR004408">
    <property type="entry name" value="Biotin_CoA_COase_ligase"/>
</dbReference>
<dbReference type="NCBIfam" id="TIGR00121">
    <property type="entry name" value="birA_ligase"/>
    <property type="match status" value="1"/>
</dbReference>
<sequence length="277" mass="28923">MEAPASGPAPLDGRRLAALVTGGRWQRVGVVEQTGSTNADLAAAARAGAPDGIVLATGYQSGGRGRLNRRWTAPPGTSLALSMLLRPGPGTLARWSWLPLLTGLAVAESLRRAAEVPALLKWPNDVLVGDRKLCGILAERIDTPTGPACVIGVGINTDLTEEQLPVPWATSLALLGARTRDQTVVAATVLRAFELLYAEWLDAPAARRDGSAAAVDAAFAAAYLNRCSTVGREVRVVLGPDESVTGRAEAIDADGRLVVRTPTGTRAFSAGDVVHLR</sequence>
<evidence type="ECO:0000313" key="7">
    <source>
        <dbReference type="EMBL" id="MBA8793340.1"/>
    </source>
</evidence>
<dbReference type="GO" id="GO:0004077">
    <property type="term" value="F:biotin--[biotin carboxyl-carrier protein] ligase activity"/>
    <property type="evidence" value="ECO:0007669"/>
    <property type="project" value="UniProtKB-EC"/>
</dbReference>
<dbReference type="Gene3D" id="3.30.930.10">
    <property type="entry name" value="Bira Bifunctional Protein, Domain 2"/>
    <property type="match status" value="1"/>
</dbReference>
<dbReference type="InterPro" id="IPR003142">
    <property type="entry name" value="BPL_C"/>
</dbReference>
<keyword evidence="4" id="KW-0092">Biotin</keyword>
<dbReference type="PANTHER" id="PTHR12835">
    <property type="entry name" value="BIOTIN PROTEIN LIGASE"/>
    <property type="match status" value="1"/>
</dbReference>
<dbReference type="Gene3D" id="2.30.30.100">
    <property type="match status" value="1"/>
</dbReference>
<dbReference type="InterPro" id="IPR045864">
    <property type="entry name" value="aa-tRNA-synth_II/BPL/LPL"/>
</dbReference>
<evidence type="ECO:0000256" key="4">
    <source>
        <dbReference type="ARBA" id="ARBA00023267"/>
    </source>
</evidence>
<dbReference type="RefSeq" id="WP_182558853.1">
    <property type="nucleotide sequence ID" value="NZ_JACGWT010000001.1"/>
</dbReference>
<keyword evidence="2" id="KW-0547">Nucleotide-binding</keyword>
<keyword evidence="8" id="KW-1185">Reference proteome</keyword>
<dbReference type="Proteomes" id="UP000523079">
    <property type="component" value="Unassembled WGS sequence"/>
</dbReference>
<dbReference type="InterPro" id="IPR004143">
    <property type="entry name" value="BPL_LPL_catalytic"/>
</dbReference>
<dbReference type="GO" id="GO:0005737">
    <property type="term" value="C:cytoplasm"/>
    <property type="evidence" value="ECO:0007669"/>
    <property type="project" value="TreeGrafter"/>
</dbReference>
<evidence type="ECO:0000256" key="1">
    <source>
        <dbReference type="ARBA" id="ARBA00022598"/>
    </source>
</evidence>
<dbReference type="PANTHER" id="PTHR12835:SF5">
    <property type="entry name" value="BIOTIN--PROTEIN LIGASE"/>
    <property type="match status" value="1"/>
</dbReference>
<evidence type="ECO:0000256" key="3">
    <source>
        <dbReference type="ARBA" id="ARBA00022840"/>
    </source>
</evidence>
<dbReference type="Pfam" id="PF02237">
    <property type="entry name" value="BPL_C"/>
    <property type="match status" value="1"/>
</dbReference>
<dbReference type="EMBL" id="JACGWT010000001">
    <property type="protein sequence ID" value="MBA8793340.1"/>
    <property type="molecule type" value="Genomic_DNA"/>
</dbReference>
<proteinExistence type="predicted"/>
<dbReference type="Pfam" id="PF03099">
    <property type="entry name" value="BPL_LplA_LipB"/>
    <property type="match status" value="1"/>
</dbReference>
<feature type="domain" description="BPL/LPL catalytic" evidence="6">
    <location>
        <begin position="14"/>
        <end position="201"/>
    </location>
</feature>
<evidence type="ECO:0000256" key="2">
    <source>
        <dbReference type="ARBA" id="ARBA00022741"/>
    </source>
</evidence>
<dbReference type="AlphaFoldDB" id="A0A7W3IQH7"/>
<dbReference type="CDD" id="cd16442">
    <property type="entry name" value="BPL"/>
    <property type="match status" value="1"/>
</dbReference>
<dbReference type="InterPro" id="IPR008988">
    <property type="entry name" value="Transcriptional_repressor_C"/>
</dbReference>
<evidence type="ECO:0000259" key="6">
    <source>
        <dbReference type="PROSITE" id="PS51733"/>
    </source>
</evidence>
<dbReference type="GO" id="GO:0005524">
    <property type="term" value="F:ATP binding"/>
    <property type="evidence" value="ECO:0007669"/>
    <property type="project" value="UniProtKB-KW"/>
</dbReference>
<gene>
    <name evidence="7" type="ORF">FHX74_000934</name>
</gene>
<dbReference type="PROSITE" id="PS51733">
    <property type="entry name" value="BPL_LPL_CATALYTIC"/>
    <property type="match status" value="1"/>
</dbReference>
<reference evidence="7 8" key="1">
    <citation type="submission" date="2020-07" db="EMBL/GenBank/DDBJ databases">
        <title>Sequencing the genomes of 1000 actinobacteria strains.</title>
        <authorList>
            <person name="Klenk H.-P."/>
        </authorList>
    </citation>
    <scope>NUCLEOTIDE SEQUENCE [LARGE SCALE GENOMIC DNA]</scope>
    <source>
        <strain evidence="7 8">DSM 100723</strain>
    </source>
</reference>
<name>A0A7W3IQH7_9ACTN</name>
<comment type="caution">
    <text evidence="7">The sequence shown here is derived from an EMBL/GenBank/DDBJ whole genome shotgun (WGS) entry which is preliminary data.</text>
</comment>